<feature type="compositionally biased region" description="Polar residues" evidence="1">
    <location>
        <begin position="1"/>
        <end position="18"/>
    </location>
</feature>
<accession>A0A178Z3T6</accession>
<dbReference type="OrthoDB" id="5386595at2759"/>
<proteinExistence type="predicted"/>
<dbReference type="AlphaFoldDB" id="A0A178Z3T6"/>
<evidence type="ECO:0000259" key="2">
    <source>
        <dbReference type="Pfam" id="PF13391"/>
    </source>
</evidence>
<evidence type="ECO:0000256" key="1">
    <source>
        <dbReference type="SAM" id="MobiDB-lite"/>
    </source>
</evidence>
<dbReference type="InterPro" id="IPR003615">
    <property type="entry name" value="HNH_nuc"/>
</dbReference>
<evidence type="ECO:0000313" key="3">
    <source>
        <dbReference type="EMBL" id="OAP54146.1"/>
    </source>
</evidence>
<feature type="region of interest" description="Disordered" evidence="1">
    <location>
        <begin position="298"/>
        <end position="329"/>
    </location>
</feature>
<organism evidence="3 4">
    <name type="scientific">Fonsecaea erecta</name>
    <dbReference type="NCBI Taxonomy" id="1367422"/>
    <lineage>
        <taxon>Eukaryota</taxon>
        <taxon>Fungi</taxon>
        <taxon>Dikarya</taxon>
        <taxon>Ascomycota</taxon>
        <taxon>Pezizomycotina</taxon>
        <taxon>Eurotiomycetes</taxon>
        <taxon>Chaetothyriomycetidae</taxon>
        <taxon>Chaetothyriales</taxon>
        <taxon>Herpotrichiellaceae</taxon>
        <taxon>Fonsecaea</taxon>
    </lineage>
</organism>
<keyword evidence="4" id="KW-1185">Reference proteome</keyword>
<gene>
    <name evidence="3" type="ORF">AYL99_11681</name>
</gene>
<name>A0A178Z3T6_9EURO</name>
<dbReference type="RefSeq" id="XP_018687513.1">
    <property type="nucleotide sequence ID" value="XM_018843186.1"/>
</dbReference>
<feature type="region of interest" description="Disordered" evidence="1">
    <location>
        <begin position="1"/>
        <end position="44"/>
    </location>
</feature>
<evidence type="ECO:0000313" key="4">
    <source>
        <dbReference type="Proteomes" id="UP000078343"/>
    </source>
</evidence>
<dbReference type="EMBL" id="LVYI01000015">
    <property type="protein sequence ID" value="OAP54146.1"/>
    <property type="molecule type" value="Genomic_DNA"/>
</dbReference>
<comment type="caution">
    <text evidence="3">The sequence shown here is derived from an EMBL/GenBank/DDBJ whole genome shotgun (WGS) entry which is preliminary data.</text>
</comment>
<dbReference type="Proteomes" id="UP000078343">
    <property type="component" value="Unassembled WGS sequence"/>
</dbReference>
<feature type="domain" description="HNH nuclease" evidence="2">
    <location>
        <begin position="336"/>
        <end position="401"/>
    </location>
</feature>
<dbReference type="Pfam" id="PF13391">
    <property type="entry name" value="HNH_2"/>
    <property type="match status" value="1"/>
</dbReference>
<protein>
    <recommendedName>
        <fullName evidence="2">HNH nuclease domain-containing protein</fullName>
    </recommendedName>
</protein>
<dbReference type="STRING" id="1367422.A0A178Z3T6"/>
<sequence>MSQSNTLPIHTAPSQTAFRTPSPPGRPGSPNTNASPGQGVINRRSPYQLDPAQAESDRGYDGIITALEQVTSSTTLTVKFEGAFHKDKLGAPVIKGQTMSFSKANAEIVMKSVLETRRLIARIIKIANKFDPSGPELEKVRSIDEYLRCTINLHHMLSEEALKMTRCLQEVKDHRQKMDNKQLADVREHVRSSMRLGMTPMASSSFLPMVNTSGGYFRLLDGHFKHHVRLMQHAQIWRNEVVNAAKDGTPMNTMLNLFTLKTAANCLGLTGIGNTFEKRKQLRKQAIKYYDIRTRLGGDDNEHAPDQRSSVEGLTITDPDNLASQGEGPPDEAFWCPILKRYFEPCWIRTAHIIPAKTPEMILIRTFGEVNAAGLLNSNRNLLCIHKRLEIAFDKGQITIVPVAPRSSHSEGPTEFRVFFIDRSLVYSHSIALTIVATRENIYWSDIAKDPVLQFKNDNRPGQRNLFWHFITSLTKAKKGSFVGLADALEEIDRKEVWHLPQPAPWIEKGILKSMAEQYLMPQIFIESATFKTNAKKLHKMEDDLAGLAVFKLSSPKIRSIFGDEYDADDVAEGMPPNFGVDEYYSPQNLLPLAENPLPTHWERDGSPTPGARLADTIKRRASDALSTTARMASKSYGRVVSLSLRPRKKRG</sequence>
<dbReference type="GeneID" id="30015849"/>
<reference evidence="3 4" key="1">
    <citation type="submission" date="2016-04" db="EMBL/GenBank/DDBJ databases">
        <title>Draft genome of Fonsecaea erecta CBS 125763.</title>
        <authorList>
            <person name="Weiss V.A."/>
            <person name="Vicente V.A."/>
            <person name="Raittz R.T."/>
            <person name="Moreno L.F."/>
            <person name="De Souza E.M."/>
            <person name="Pedrosa F.O."/>
            <person name="Steffens M.B."/>
            <person name="Faoro H."/>
            <person name="Tadra-Sfeir M.Z."/>
            <person name="Najafzadeh M.J."/>
            <person name="Felipe M.S."/>
            <person name="Teixeira M."/>
            <person name="Sun J."/>
            <person name="Xi L."/>
            <person name="Gomes R."/>
            <person name="De Azevedo C.M."/>
            <person name="Salgado C.G."/>
            <person name="Da Silva M.B."/>
            <person name="Nascimento M.F."/>
            <person name="Queiroz-Telles F."/>
            <person name="Attili D.S."/>
            <person name="Gorbushina A."/>
        </authorList>
    </citation>
    <scope>NUCLEOTIDE SEQUENCE [LARGE SCALE GENOMIC DNA]</scope>
    <source>
        <strain evidence="3 4">CBS 125763</strain>
    </source>
</reference>